<name>A0A6A6NK37_HEVBR</name>
<organism evidence="2 3">
    <name type="scientific">Hevea brasiliensis</name>
    <name type="common">Para rubber tree</name>
    <name type="synonym">Siphonia brasiliensis</name>
    <dbReference type="NCBI Taxonomy" id="3981"/>
    <lineage>
        <taxon>Eukaryota</taxon>
        <taxon>Viridiplantae</taxon>
        <taxon>Streptophyta</taxon>
        <taxon>Embryophyta</taxon>
        <taxon>Tracheophyta</taxon>
        <taxon>Spermatophyta</taxon>
        <taxon>Magnoliopsida</taxon>
        <taxon>eudicotyledons</taxon>
        <taxon>Gunneridae</taxon>
        <taxon>Pentapetalae</taxon>
        <taxon>rosids</taxon>
        <taxon>fabids</taxon>
        <taxon>Malpighiales</taxon>
        <taxon>Euphorbiaceae</taxon>
        <taxon>Crotonoideae</taxon>
        <taxon>Micrandreae</taxon>
        <taxon>Hevea</taxon>
    </lineage>
</organism>
<comment type="caution">
    <text evidence="2">The sequence shown here is derived from an EMBL/GenBank/DDBJ whole genome shotgun (WGS) entry which is preliminary data.</text>
</comment>
<protein>
    <submittedName>
        <fullName evidence="2">Uncharacterized protein</fullName>
    </submittedName>
</protein>
<sequence length="97" mass="11452">MIRVARKNSFSSSATSRRTAKITDHVTDECIRVLEEEIVRMRENQERILQQCVKEEATCLRQQSEEQFCSMQEEMRRMMRQMVSSSRPSSDSVDPYD</sequence>
<keyword evidence="3" id="KW-1185">Reference proteome</keyword>
<dbReference type="Proteomes" id="UP000467840">
    <property type="component" value="Chromosome 5"/>
</dbReference>
<reference evidence="2 3" key="1">
    <citation type="journal article" date="2020" name="Mol. Plant">
        <title>The Chromosome-Based Rubber Tree Genome Provides New Insights into Spurge Genome Evolution and Rubber Biosynthesis.</title>
        <authorList>
            <person name="Liu J."/>
            <person name="Shi C."/>
            <person name="Shi C.C."/>
            <person name="Li W."/>
            <person name="Zhang Q.J."/>
            <person name="Zhang Y."/>
            <person name="Li K."/>
            <person name="Lu H.F."/>
            <person name="Shi C."/>
            <person name="Zhu S.T."/>
            <person name="Xiao Z.Y."/>
            <person name="Nan H."/>
            <person name="Yue Y."/>
            <person name="Zhu X.G."/>
            <person name="Wu Y."/>
            <person name="Hong X.N."/>
            <person name="Fan G.Y."/>
            <person name="Tong Y."/>
            <person name="Zhang D."/>
            <person name="Mao C.L."/>
            <person name="Liu Y.L."/>
            <person name="Hao S.J."/>
            <person name="Liu W.Q."/>
            <person name="Lv M.Q."/>
            <person name="Zhang H.B."/>
            <person name="Liu Y."/>
            <person name="Hu-Tang G.R."/>
            <person name="Wang J.P."/>
            <person name="Wang J.H."/>
            <person name="Sun Y.H."/>
            <person name="Ni S.B."/>
            <person name="Chen W.B."/>
            <person name="Zhang X.C."/>
            <person name="Jiao Y.N."/>
            <person name="Eichler E.E."/>
            <person name="Li G.H."/>
            <person name="Liu X."/>
            <person name="Gao L.Z."/>
        </authorList>
    </citation>
    <scope>NUCLEOTIDE SEQUENCE [LARGE SCALE GENOMIC DNA]</scope>
    <source>
        <strain evidence="3">cv. GT1</strain>
        <tissue evidence="2">Leaf</tissue>
    </source>
</reference>
<accession>A0A6A6NK37</accession>
<proteinExistence type="predicted"/>
<feature type="region of interest" description="Disordered" evidence="1">
    <location>
        <begin position="1"/>
        <end position="22"/>
    </location>
</feature>
<gene>
    <name evidence="2" type="ORF">GH714_030832</name>
</gene>
<dbReference type="AlphaFoldDB" id="A0A6A6NK37"/>
<evidence type="ECO:0000313" key="3">
    <source>
        <dbReference type="Proteomes" id="UP000467840"/>
    </source>
</evidence>
<evidence type="ECO:0000313" key="2">
    <source>
        <dbReference type="EMBL" id="KAF2325587.1"/>
    </source>
</evidence>
<evidence type="ECO:0000256" key="1">
    <source>
        <dbReference type="SAM" id="MobiDB-lite"/>
    </source>
</evidence>
<dbReference type="EMBL" id="JAAGAX010000001">
    <property type="protein sequence ID" value="KAF2325587.1"/>
    <property type="molecule type" value="Genomic_DNA"/>
</dbReference>